<dbReference type="OrthoDB" id="55117at2759"/>
<protein>
    <submittedName>
        <fullName evidence="2">Uncharacterized protein</fullName>
    </submittedName>
</protein>
<dbReference type="EMBL" id="KV784357">
    <property type="protein sequence ID" value="OEU18072.1"/>
    <property type="molecule type" value="Genomic_DNA"/>
</dbReference>
<evidence type="ECO:0000313" key="2">
    <source>
        <dbReference type="EMBL" id="OEU18072.1"/>
    </source>
</evidence>
<feature type="compositionally biased region" description="Basic residues" evidence="1">
    <location>
        <begin position="41"/>
        <end position="53"/>
    </location>
</feature>
<keyword evidence="3" id="KW-1185">Reference proteome</keyword>
<dbReference type="AlphaFoldDB" id="A0A1E7FIS2"/>
<dbReference type="KEGG" id="fcy:FRACYDRAFT_238505"/>
<accession>A0A1E7FIS2</accession>
<sequence>MKSPATTNTRPPTTIGCYDNTMAPPFSLTMTNTTATMHAGATKKSHKKKKNKGRFVLDKEDISEGSFSTLSTHESTLSLSSHTSTSITSSPSSSRKGLSSSYRLLSTTTVFNPNKLPKRSSMKTSIPSSLLQQHQEPKRVIQFDEEVYVRKIRPVKSLIKNSTNSEALAILWFQENEYESIKYKTFKLVSRVNKDTGVASGKKYCTRGLERFLYPEETQVERTQAYDAVLCEQFLQKEENVFNDQIIADVYKQATRRSRTQACRMASDDATTAEKILDTKFKNVKSTPPPSVLEWNKVPQRSRFNRRETMFV</sequence>
<gene>
    <name evidence="2" type="ORF">FRACYDRAFT_238505</name>
</gene>
<feature type="region of interest" description="Disordered" evidence="1">
    <location>
        <begin position="38"/>
        <end position="57"/>
    </location>
</feature>
<name>A0A1E7FIS2_9STRA</name>
<dbReference type="Proteomes" id="UP000095751">
    <property type="component" value="Unassembled WGS sequence"/>
</dbReference>
<evidence type="ECO:0000256" key="1">
    <source>
        <dbReference type="SAM" id="MobiDB-lite"/>
    </source>
</evidence>
<proteinExistence type="predicted"/>
<dbReference type="InParanoid" id="A0A1E7FIS2"/>
<reference evidence="2 3" key="1">
    <citation type="submission" date="2016-09" db="EMBL/GenBank/DDBJ databases">
        <title>Extensive genetic diversity and differential bi-allelic expression allows diatom success in the polar Southern Ocean.</title>
        <authorList>
            <consortium name="DOE Joint Genome Institute"/>
            <person name="Mock T."/>
            <person name="Otillar R.P."/>
            <person name="Strauss J."/>
            <person name="Dupont C."/>
            <person name="Frickenhaus S."/>
            <person name="Maumus F."/>
            <person name="Mcmullan M."/>
            <person name="Sanges R."/>
            <person name="Schmutz J."/>
            <person name="Toseland A."/>
            <person name="Valas R."/>
            <person name="Veluchamy A."/>
            <person name="Ward B.J."/>
            <person name="Allen A."/>
            <person name="Barry K."/>
            <person name="Falciatore A."/>
            <person name="Ferrante M."/>
            <person name="Fortunato A.E."/>
            <person name="Gloeckner G."/>
            <person name="Gruber A."/>
            <person name="Hipkin R."/>
            <person name="Janech M."/>
            <person name="Kroth P."/>
            <person name="Leese F."/>
            <person name="Lindquist E."/>
            <person name="Lyon B.R."/>
            <person name="Martin J."/>
            <person name="Mayer C."/>
            <person name="Parker M."/>
            <person name="Quesneville H."/>
            <person name="Raymond J."/>
            <person name="Uhlig C."/>
            <person name="Valentin K.U."/>
            <person name="Worden A.Z."/>
            <person name="Armbrust E.V."/>
            <person name="Bowler C."/>
            <person name="Green B."/>
            <person name="Moulton V."/>
            <person name="Van Oosterhout C."/>
            <person name="Grigoriev I."/>
        </authorList>
    </citation>
    <scope>NUCLEOTIDE SEQUENCE [LARGE SCALE GENOMIC DNA]</scope>
    <source>
        <strain evidence="2 3">CCMP1102</strain>
    </source>
</reference>
<evidence type="ECO:0000313" key="3">
    <source>
        <dbReference type="Proteomes" id="UP000095751"/>
    </source>
</evidence>
<feature type="region of interest" description="Disordered" evidence="1">
    <location>
        <begin position="74"/>
        <end position="100"/>
    </location>
</feature>
<organism evidence="2 3">
    <name type="scientific">Fragilariopsis cylindrus CCMP1102</name>
    <dbReference type="NCBI Taxonomy" id="635003"/>
    <lineage>
        <taxon>Eukaryota</taxon>
        <taxon>Sar</taxon>
        <taxon>Stramenopiles</taxon>
        <taxon>Ochrophyta</taxon>
        <taxon>Bacillariophyta</taxon>
        <taxon>Bacillariophyceae</taxon>
        <taxon>Bacillariophycidae</taxon>
        <taxon>Bacillariales</taxon>
        <taxon>Bacillariaceae</taxon>
        <taxon>Fragilariopsis</taxon>
    </lineage>
</organism>